<dbReference type="RefSeq" id="WP_035234705.1">
    <property type="nucleotide sequence ID" value="NZ_ARXV01000018.1"/>
</dbReference>
<dbReference type="Proteomes" id="UP000029444">
    <property type="component" value="Unassembled WGS sequence"/>
</dbReference>
<evidence type="ECO:0000313" key="1">
    <source>
        <dbReference type="EMBL" id="KGD63374.1"/>
    </source>
</evidence>
<keyword evidence="2" id="KW-1185">Reference proteome</keyword>
<reference evidence="1 2" key="1">
    <citation type="submission" date="2012-09" db="EMBL/GenBank/DDBJ databases">
        <title>Genome Sequence of alkane-degrading Bacterium Alcanivorax sp. 19-m-6.</title>
        <authorList>
            <person name="Lai Q."/>
            <person name="Shao Z."/>
        </authorList>
    </citation>
    <scope>NUCLEOTIDE SEQUENCE [LARGE SCALE GENOMIC DNA]</scope>
    <source>
        <strain evidence="1 2">19-m-6</strain>
    </source>
</reference>
<proteinExistence type="predicted"/>
<evidence type="ECO:0000313" key="2">
    <source>
        <dbReference type="Proteomes" id="UP000029444"/>
    </source>
</evidence>
<dbReference type="PATRIC" id="fig|1177154.3.peg.3385"/>
<sequence length="225" mass="25509">MATKNDFFFGEYYTEGGASISLRKIEDVAGMVEPDFFVRQLNRFLAQHGGRVRLSDGTSHPPFWKFIDSIPPSSVGYIEIYARTDINNNVDATLACDIVLENGVVSVVPHWCAYKDIRADEIVSTLLVPLYLKGLHIRTYLRWEDGKTDKLTSGMDWGHEDVLKAVFKLSKYPSAAVAMCTDDERRVRYNLRELKLANEVAKENLSGEAAWESLRKRRETPADAE</sequence>
<dbReference type="STRING" id="1177154.Y5S_03360"/>
<accession>A0A095SGA0</accession>
<comment type="caution">
    <text evidence="1">The sequence shown here is derived from an EMBL/GenBank/DDBJ whole genome shotgun (WGS) entry which is preliminary data.</text>
</comment>
<protein>
    <submittedName>
        <fullName evidence="1">Uncharacterized protein</fullName>
    </submittedName>
</protein>
<dbReference type="EMBL" id="ARXV01000018">
    <property type="protein sequence ID" value="KGD63374.1"/>
    <property type="molecule type" value="Genomic_DNA"/>
</dbReference>
<dbReference type="AlphaFoldDB" id="A0A095SGA0"/>
<name>A0A095SGA0_9GAMM</name>
<organism evidence="1 2">
    <name type="scientific">Alcanivorax nanhaiticus</name>
    <dbReference type="NCBI Taxonomy" id="1177154"/>
    <lineage>
        <taxon>Bacteria</taxon>
        <taxon>Pseudomonadati</taxon>
        <taxon>Pseudomonadota</taxon>
        <taxon>Gammaproteobacteria</taxon>
        <taxon>Oceanospirillales</taxon>
        <taxon>Alcanivoracaceae</taxon>
        <taxon>Alcanivorax</taxon>
    </lineage>
</organism>
<dbReference type="OrthoDB" id="6625066at2"/>
<gene>
    <name evidence="1" type="ORF">Y5S_03360</name>
</gene>